<keyword evidence="8" id="KW-0812">Transmembrane</keyword>
<evidence type="ECO:0000256" key="1">
    <source>
        <dbReference type="ARBA" id="ARBA00012513"/>
    </source>
</evidence>
<dbReference type="GO" id="GO:0005524">
    <property type="term" value="F:ATP binding"/>
    <property type="evidence" value="ECO:0007669"/>
    <property type="project" value="UniProtKB-UniRule"/>
</dbReference>
<feature type="domain" description="Protein kinase" evidence="9">
    <location>
        <begin position="12"/>
        <end position="273"/>
    </location>
</feature>
<dbReference type="PROSITE" id="PS50011">
    <property type="entry name" value="PROTEIN_KINASE_DOM"/>
    <property type="match status" value="1"/>
</dbReference>
<keyword evidence="8" id="KW-1133">Transmembrane helix</keyword>
<keyword evidence="2 10" id="KW-0723">Serine/threonine-protein kinase</keyword>
<name>A0A848HKP0_9BURK</name>
<keyword evidence="4 7" id="KW-0547">Nucleotide-binding</keyword>
<dbReference type="FunFam" id="1.10.510.10:FF:000021">
    <property type="entry name" value="Serine/threonine protein kinase"/>
    <property type="match status" value="1"/>
</dbReference>
<evidence type="ECO:0000256" key="8">
    <source>
        <dbReference type="SAM" id="Phobius"/>
    </source>
</evidence>
<evidence type="ECO:0000313" key="10">
    <source>
        <dbReference type="EMBL" id="NML48298.1"/>
    </source>
</evidence>
<keyword evidence="8" id="KW-0472">Membrane</keyword>
<dbReference type="CDD" id="cd14014">
    <property type="entry name" value="STKc_PknB_like"/>
    <property type="match status" value="1"/>
</dbReference>
<dbReference type="InterPro" id="IPR011009">
    <property type="entry name" value="Kinase-like_dom_sf"/>
</dbReference>
<accession>A0A848HKP0</accession>
<gene>
    <name evidence="10" type="ORF">HHL11_31405</name>
</gene>
<dbReference type="InterPro" id="IPR017441">
    <property type="entry name" value="Protein_kinase_ATP_BS"/>
</dbReference>
<evidence type="ECO:0000256" key="5">
    <source>
        <dbReference type="ARBA" id="ARBA00022777"/>
    </source>
</evidence>
<dbReference type="GO" id="GO:0004674">
    <property type="term" value="F:protein serine/threonine kinase activity"/>
    <property type="evidence" value="ECO:0007669"/>
    <property type="project" value="UniProtKB-KW"/>
</dbReference>
<reference evidence="10 11" key="1">
    <citation type="submission" date="2020-04" db="EMBL/GenBank/DDBJ databases">
        <title>Ramlibacter sp. G-1-2-2 isolated from soil.</title>
        <authorList>
            <person name="Dahal R.H."/>
        </authorList>
    </citation>
    <scope>NUCLEOTIDE SEQUENCE [LARGE SCALE GENOMIC DNA]</scope>
    <source>
        <strain evidence="10 11">G-1-2-2</strain>
    </source>
</reference>
<dbReference type="Gene3D" id="3.30.200.20">
    <property type="entry name" value="Phosphorylase Kinase, domain 1"/>
    <property type="match status" value="1"/>
</dbReference>
<dbReference type="AlphaFoldDB" id="A0A848HKP0"/>
<dbReference type="SMART" id="SM00220">
    <property type="entry name" value="S_TKc"/>
    <property type="match status" value="1"/>
</dbReference>
<dbReference type="Proteomes" id="UP000541185">
    <property type="component" value="Unassembled WGS sequence"/>
</dbReference>
<protein>
    <recommendedName>
        <fullName evidence="1">non-specific serine/threonine protein kinase</fullName>
        <ecNumber evidence="1">2.7.11.1</ecNumber>
    </recommendedName>
</protein>
<dbReference type="EMBL" id="JABBFX010000004">
    <property type="protein sequence ID" value="NML48298.1"/>
    <property type="molecule type" value="Genomic_DNA"/>
</dbReference>
<dbReference type="RefSeq" id="WP_169422620.1">
    <property type="nucleotide sequence ID" value="NZ_JABBFX010000004.1"/>
</dbReference>
<organism evidence="10 11">
    <name type="scientific">Ramlibacter agri</name>
    <dbReference type="NCBI Taxonomy" id="2728837"/>
    <lineage>
        <taxon>Bacteria</taxon>
        <taxon>Pseudomonadati</taxon>
        <taxon>Pseudomonadota</taxon>
        <taxon>Betaproteobacteria</taxon>
        <taxon>Burkholderiales</taxon>
        <taxon>Comamonadaceae</taxon>
        <taxon>Ramlibacter</taxon>
    </lineage>
</organism>
<evidence type="ECO:0000256" key="6">
    <source>
        <dbReference type="ARBA" id="ARBA00022840"/>
    </source>
</evidence>
<evidence type="ECO:0000259" key="9">
    <source>
        <dbReference type="PROSITE" id="PS50011"/>
    </source>
</evidence>
<keyword evidence="5 10" id="KW-0418">Kinase</keyword>
<evidence type="ECO:0000256" key="4">
    <source>
        <dbReference type="ARBA" id="ARBA00022741"/>
    </source>
</evidence>
<comment type="caution">
    <text evidence="10">The sequence shown here is derived from an EMBL/GenBank/DDBJ whole genome shotgun (WGS) entry which is preliminary data.</text>
</comment>
<proteinExistence type="predicted"/>
<dbReference type="PROSITE" id="PS00108">
    <property type="entry name" value="PROTEIN_KINASE_ST"/>
    <property type="match status" value="1"/>
</dbReference>
<evidence type="ECO:0000313" key="11">
    <source>
        <dbReference type="Proteomes" id="UP000541185"/>
    </source>
</evidence>
<evidence type="ECO:0000256" key="2">
    <source>
        <dbReference type="ARBA" id="ARBA00022527"/>
    </source>
</evidence>
<sequence length="366" mass="38822">MNPPPFTHFGRYRILEELGRGAMGIVYLAEDESLQRRVAVKAMLLPPDAAERDEQEARFRQEAKAAGGLSHPNIITIHDLGREGDWLYIAMELLRGTELKTMMTVGAMPLPLALDIAAQVAEGLAAAHSHGVVHRDIKPSNIMVMDGRHAKIMDFGVARMQASEVRTRSGVLLGSPKYMSPEQVGGHAVDARSDIFSLGSMLYEMVTGQPAFGGAELGNLLYDILHGQPTPASRHNPAVPQMLDLVLARAMQKNPGARYQDAREMARDLEACLGGAPAPVPVGAATVADATLFSSTVRADATVTLASPVLALLPAVQFDSRAALQCLLKPEAQAAAGAGGGAFLRKLAWPLVYVAALAGAVAIALT</sequence>
<keyword evidence="6 7" id="KW-0067">ATP-binding</keyword>
<dbReference type="PANTHER" id="PTHR43289:SF6">
    <property type="entry name" value="SERINE_THREONINE-PROTEIN KINASE NEKL-3"/>
    <property type="match status" value="1"/>
</dbReference>
<dbReference type="PROSITE" id="PS00107">
    <property type="entry name" value="PROTEIN_KINASE_ATP"/>
    <property type="match status" value="1"/>
</dbReference>
<dbReference type="InterPro" id="IPR000719">
    <property type="entry name" value="Prot_kinase_dom"/>
</dbReference>
<dbReference type="Gene3D" id="1.10.510.10">
    <property type="entry name" value="Transferase(Phosphotransferase) domain 1"/>
    <property type="match status" value="1"/>
</dbReference>
<dbReference type="SUPFAM" id="SSF56112">
    <property type="entry name" value="Protein kinase-like (PK-like)"/>
    <property type="match status" value="1"/>
</dbReference>
<keyword evidence="11" id="KW-1185">Reference proteome</keyword>
<evidence type="ECO:0000256" key="3">
    <source>
        <dbReference type="ARBA" id="ARBA00022679"/>
    </source>
</evidence>
<keyword evidence="3" id="KW-0808">Transferase</keyword>
<dbReference type="InterPro" id="IPR008271">
    <property type="entry name" value="Ser/Thr_kinase_AS"/>
</dbReference>
<dbReference type="PANTHER" id="PTHR43289">
    <property type="entry name" value="MITOGEN-ACTIVATED PROTEIN KINASE KINASE KINASE 20-RELATED"/>
    <property type="match status" value="1"/>
</dbReference>
<evidence type="ECO:0000256" key="7">
    <source>
        <dbReference type="PROSITE-ProRule" id="PRU10141"/>
    </source>
</evidence>
<dbReference type="Pfam" id="PF00069">
    <property type="entry name" value="Pkinase"/>
    <property type="match status" value="1"/>
</dbReference>
<feature type="transmembrane region" description="Helical" evidence="8">
    <location>
        <begin position="347"/>
        <end position="365"/>
    </location>
</feature>
<feature type="binding site" evidence="7">
    <location>
        <position position="41"/>
    </location>
    <ligand>
        <name>ATP</name>
        <dbReference type="ChEBI" id="CHEBI:30616"/>
    </ligand>
</feature>
<dbReference type="EC" id="2.7.11.1" evidence="1"/>